<dbReference type="Pfam" id="PF13385">
    <property type="entry name" value="Laminin_G_3"/>
    <property type="match status" value="1"/>
</dbReference>
<dbReference type="SUPFAM" id="SSF49265">
    <property type="entry name" value="Fibronectin type III"/>
    <property type="match status" value="1"/>
</dbReference>
<dbReference type="SUPFAM" id="SSF49899">
    <property type="entry name" value="Concanavalin A-like lectins/glucanases"/>
    <property type="match status" value="1"/>
</dbReference>
<dbReference type="SMART" id="SM00060">
    <property type="entry name" value="FN3"/>
    <property type="match status" value="2"/>
</dbReference>
<dbReference type="SUPFAM" id="SSF53649">
    <property type="entry name" value="Alkaline phosphatase-like"/>
    <property type="match status" value="1"/>
</dbReference>
<protein>
    <submittedName>
        <fullName evidence="5">Fibronectin type III domain-containing protein</fullName>
    </submittedName>
</protein>
<accession>A0ABN6H3N8</accession>
<sequence length="1243" mass="132570">MIPDALASGETRELQSRQQPGSPLPKPETHPMDRSIVVHPHPGPMRVAIACWLTSLHVVTLHAAPIVWGTPTAVSTGAGNSSDVSTNGTLVEAINALSTGDPLTNTTINGVLFTGSQSIFSEDPASAAGVDLSSGTNGGDPGYDTMLSTVDYGAPASQTVSIGGGALSVGAEYEIQIWFVDDRASTDGRVMRFGDGLGNNVDLNDQFVIGSFTADATSQTLFAEAQGFARAHISGYQLRLLPSGPPPAPETPTGLVATSGDTEVALDWDDNSQYGFANFIVRRSTSPGGPYVDVPGATPSESEFTDTGLTNGVTYYYVVAAENTEDDVSSDSTEASATPMAFVPDPPQVPTGLTANAGNDLVTLNWDDNTQPGFLEFRIKRGTGPGGPYSQIGTSGNSGFADDTAINGNTYYYVVTAVNIDAVESAPSDEASATPSVSASPPNFLFIITDDQDTFSVGAYRRSEPAEPDGSGNPYVIDTPNIDRLADEGMLFHQARLMGSEVGAVCTASRTCIMTGRSTWQRTNGMTAALTFPGIFNRGVRSSLPDLPYATYRTCKSGNSYPTANNEFTIVNDASKRGNTDGSGSEWHADRTLEHIDHWRANHQPNGKPFLMYLGFSHPHDERNARTNPNLTGRYGCINTTSPGSLTVNPAAPPIPFNHLPVNATLGTPANYPFHPFDHGHFGVRDEVNVAGVLEYRNEAVIRNEIGRNFACVDWIDRQLGRVLAKLEDPDGDGDNSDSVINNTYIVFTADHGIAVGRHGLMGKQNLYEHSWRVPFIVRGPGIAAGNETDALIYLHDTFPTFCDLAGIALPSTIDGNDGASFRPVLEGMTDVHRDYVYGLYAGGDKPGMRSVTDGRFKLIRYDVGNNATQVTQLFDLEENPFELLPEHGVPGLAEQTSHCLILRRLEEALMTERVKNADPYAFLGDRVMFRFDNNLTDRMPFGHDAAPGPSAPAFSSEIPFTTDPLLGEPNAASLEFDASQQDYLTCADGRELDFGSSDPFTVSAWVKLRSLPTGANTASSAPLAVKKPLGSADSELDYMFLAAAGSYGNATTYGNLALHLGSSIVTSQLSIPDTNWHFVSVALDPVANTARFTLDDQVDVVATSATGTANSGPLIIGAHLNSSNAVDRVFDGWMDELTITNGVVPVEQLHPLFGLPEVGPFRVLSLTRSETALELEFESRDDLLYDVEFSESLEGGSWTTLKTFIGGSASGGSTVVSDLPLPSSATGFYRVRSYPPADGAAP</sequence>
<dbReference type="PANTHER" id="PTHR46615">
    <property type="entry name" value="ARYLSULFATASE K"/>
    <property type="match status" value="1"/>
</dbReference>
<evidence type="ECO:0000313" key="6">
    <source>
        <dbReference type="Proteomes" id="UP001374893"/>
    </source>
</evidence>
<dbReference type="Gene3D" id="2.60.40.10">
    <property type="entry name" value="Immunoglobulins"/>
    <property type="match status" value="2"/>
</dbReference>
<dbReference type="PROSITE" id="PS50853">
    <property type="entry name" value="FN3"/>
    <property type="match status" value="1"/>
</dbReference>
<proteinExistence type="predicted"/>
<dbReference type="InterPro" id="IPR003961">
    <property type="entry name" value="FN3_dom"/>
</dbReference>
<dbReference type="InterPro" id="IPR017850">
    <property type="entry name" value="Alkaline_phosphatase_core_sf"/>
</dbReference>
<dbReference type="InterPro" id="IPR013783">
    <property type="entry name" value="Ig-like_fold"/>
</dbReference>
<dbReference type="CDD" id="cd00063">
    <property type="entry name" value="FN3"/>
    <property type="match status" value="1"/>
</dbReference>
<dbReference type="Proteomes" id="UP001374893">
    <property type="component" value="Chromosome"/>
</dbReference>
<dbReference type="Pfam" id="PF00884">
    <property type="entry name" value="Sulfatase"/>
    <property type="match status" value="1"/>
</dbReference>
<dbReference type="Gene3D" id="2.60.120.200">
    <property type="match status" value="1"/>
</dbReference>
<dbReference type="InterPro" id="IPR000917">
    <property type="entry name" value="Sulfatase_N"/>
</dbReference>
<dbReference type="SMART" id="SM00560">
    <property type="entry name" value="LamGL"/>
    <property type="match status" value="1"/>
</dbReference>
<dbReference type="EMBL" id="AP024702">
    <property type="protein sequence ID" value="BCX46568.1"/>
    <property type="molecule type" value="Genomic_DNA"/>
</dbReference>
<evidence type="ECO:0000259" key="4">
    <source>
        <dbReference type="PROSITE" id="PS50853"/>
    </source>
</evidence>
<evidence type="ECO:0000256" key="2">
    <source>
        <dbReference type="ARBA" id="ARBA00023157"/>
    </source>
</evidence>
<feature type="domain" description="Fibronectin type-III" evidence="4">
    <location>
        <begin position="248"/>
        <end position="346"/>
    </location>
</feature>
<gene>
    <name evidence="5" type="ORF">HAHE_04760</name>
</gene>
<dbReference type="Gene3D" id="3.40.720.10">
    <property type="entry name" value="Alkaline Phosphatase, subunit A"/>
    <property type="match status" value="1"/>
</dbReference>
<dbReference type="PANTHER" id="PTHR46615:SF1">
    <property type="entry name" value="ARYLSULFATASE K"/>
    <property type="match status" value="1"/>
</dbReference>
<name>A0ABN6H3N8_9BACT</name>
<evidence type="ECO:0000256" key="3">
    <source>
        <dbReference type="SAM" id="MobiDB-lite"/>
    </source>
</evidence>
<dbReference type="InterPro" id="IPR006558">
    <property type="entry name" value="LamG-like"/>
</dbReference>
<feature type="region of interest" description="Disordered" evidence="3">
    <location>
        <begin position="1"/>
        <end position="39"/>
    </location>
</feature>
<organism evidence="5 6">
    <name type="scientific">Haloferula helveola</name>
    <dbReference type="NCBI Taxonomy" id="490095"/>
    <lineage>
        <taxon>Bacteria</taxon>
        <taxon>Pseudomonadati</taxon>
        <taxon>Verrucomicrobiota</taxon>
        <taxon>Verrucomicrobiia</taxon>
        <taxon>Verrucomicrobiales</taxon>
        <taxon>Verrucomicrobiaceae</taxon>
        <taxon>Haloferula</taxon>
    </lineage>
</organism>
<dbReference type="InterPro" id="IPR013320">
    <property type="entry name" value="ConA-like_dom_sf"/>
</dbReference>
<dbReference type="InterPro" id="IPR051849">
    <property type="entry name" value="GAG-degrading_sulfatase"/>
</dbReference>
<keyword evidence="1" id="KW-0732">Signal</keyword>
<reference evidence="5 6" key="1">
    <citation type="submission" date="2021-06" db="EMBL/GenBank/DDBJ databases">
        <title>Complete genome of Haloferula helveola possessing various polysaccharide degrading enzymes.</title>
        <authorList>
            <person name="Takami H."/>
            <person name="Huang C."/>
            <person name="Hamasaki K."/>
        </authorList>
    </citation>
    <scope>NUCLEOTIDE SEQUENCE [LARGE SCALE GENOMIC DNA]</scope>
    <source>
        <strain evidence="5 6">CN-1</strain>
    </source>
</reference>
<dbReference type="InterPro" id="IPR036116">
    <property type="entry name" value="FN3_sf"/>
</dbReference>
<evidence type="ECO:0000256" key="1">
    <source>
        <dbReference type="ARBA" id="ARBA00022729"/>
    </source>
</evidence>
<keyword evidence="2" id="KW-1015">Disulfide bond</keyword>
<evidence type="ECO:0000313" key="5">
    <source>
        <dbReference type="EMBL" id="BCX46568.1"/>
    </source>
</evidence>
<keyword evidence="6" id="KW-1185">Reference proteome</keyword>